<dbReference type="InterPro" id="IPR051049">
    <property type="entry name" value="Dienelactone_hydrolase-like"/>
</dbReference>
<dbReference type="InterPro" id="IPR002925">
    <property type="entry name" value="Dienelactn_hydro"/>
</dbReference>
<dbReference type="Gene3D" id="3.40.50.1820">
    <property type="entry name" value="alpha/beta hydrolase"/>
    <property type="match status" value="1"/>
</dbReference>
<dbReference type="RefSeq" id="WP_163481469.1">
    <property type="nucleotide sequence ID" value="NZ_JAAGWF010000009.1"/>
</dbReference>
<evidence type="ECO:0000259" key="1">
    <source>
        <dbReference type="Pfam" id="PF01738"/>
    </source>
</evidence>
<dbReference type="AlphaFoldDB" id="A0A7K3VZL1"/>
<organism evidence="2 3">
    <name type="scientific">Geodermatophilus sabuli</name>
    <dbReference type="NCBI Taxonomy" id="1564158"/>
    <lineage>
        <taxon>Bacteria</taxon>
        <taxon>Bacillati</taxon>
        <taxon>Actinomycetota</taxon>
        <taxon>Actinomycetes</taxon>
        <taxon>Geodermatophilales</taxon>
        <taxon>Geodermatophilaceae</taxon>
        <taxon>Geodermatophilus</taxon>
    </lineage>
</organism>
<comment type="caution">
    <text evidence="2">The sequence shown here is derived from an EMBL/GenBank/DDBJ whole genome shotgun (WGS) entry which is preliminary data.</text>
</comment>
<dbReference type="EMBL" id="JAAGWF010000009">
    <property type="protein sequence ID" value="NEK58085.1"/>
    <property type="molecule type" value="Genomic_DNA"/>
</dbReference>
<proteinExistence type="predicted"/>
<protein>
    <submittedName>
        <fullName evidence="2">Dienelactone hydrolase</fullName>
    </submittedName>
</protein>
<dbReference type="SUPFAM" id="SSF53474">
    <property type="entry name" value="alpha/beta-Hydrolases"/>
    <property type="match status" value="1"/>
</dbReference>
<reference evidence="2 3" key="1">
    <citation type="submission" date="2020-02" db="EMBL/GenBank/DDBJ databases">
        <title>Geodermatophilus sabuli CPCC 205279 I12A-02694.</title>
        <authorList>
            <person name="Jiang Z."/>
        </authorList>
    </citation>
    <scope>NUCLEOTIDE SEQUENCE [LARGE SCALE GENOMIC DNA]</scope>
    <source>
        <strain evidence="2 3">I12A-02694</strain>
    </source>
</reference>
<dbReference type="PANTHER" id="PTHR46623:SF6">
    <property type="entry name" value="ALPHA_BETA-HYDROLASES SUPERFAMILY PROTEIN"/>
    <property type="match status" value="1"/>
</dbReference>
<evidence type="ECO:0000313" key="2">
    <source>
        <dbReference type="EMBL" id="NEK58085.1"/>
    </source>
</evidence>
<dbReference type="Proteomes" id="UP000470246">
    <property type="component" value="Unassembled WGS sequence"/>
</dbReference>
<accession>A0A7K3VZL1</accession>
<dbReference type="InterPro" id="IPR029058">
    <property type="entry name" value="AB_hydrolase_fold"/>
</dbReference>
<feature type="domain" description="Dienelactone hydrolase" evidence="1">
    <location>
        <begin position="4"/>
        <end position="190"/>
    </location>
</feature>
<keyword evidence="2" id="KW-0378">Hydrolase</keyword>
<keyword evidence="3" id="KW-1185">Reference proteome</keyword>
<evidence type="ECO:0000313" key="3">
    <source>
        <dbReference type="Proteomes" id="UP000470246"/>
    </source>
</evidence>
<gene>
    <name evidence="2" type="ORF">GCU56_09395</name>
</gene>
<name>A0A7K3VZL1_9ACTN</name>
<dbReference type="Pfam" id="PF01738">
    <property type="entry name" value="DLH"/>
    <property type="match status" value="1"/>
</dbReference>
<dbReference type="PANTHER" id="PTHR46623">
    <property type="entry name" value="CARBOXYMETHYLENEBUTENOLIDASE-RELATED"/>
    <property type="match status" value="1"/>
</dbReference>
<dbReference type="GO" id="GO:0016787">
    <property type="term" value="F:hydrolase activity"/>
    <property type="evidence" value="ECO:0007669"/>
    <property type="project" value="UniProtKB-KW"/>
</dbReference>
<sequence>MASIALFHSALGVRAGVTDAAARLRTAGHTVLVVDQYGGRVFDDYETAGAHVEQLGFPALMQAALEAVAQLPDGFVAAGFSNGAGMAEHVATQRRCAGVLLFSGALPVAVLGADAWPAGVPVQLHVAARDPFAQPEWAEGFVADVRGSGSAVEVFEYPVGGHLFTDPGLPDEYDGPATALLWERALAFCDRVTG</sequence>